<protein>
    <recommendedName>
        <fullName evidence="3 6">Beta-lactamase</fullName>
        <ecNumber evidence="3 6">3.5.2.6</ecNumber>
    </recommendedName>
</protein>
<dbReference type="InterPro" id="IPR045155">
    <property type="entry name" value="Beta-lactam_cat"/>
</dbReference>
<dbReference type="GO" id="GO:0030655">
    <property type="term" value="P:beta-lactam antibiotic catabolic process"/>
    <property type="evidence" value="ECO:0007669"/>
    <property type="project" value="InterPro"/>
</dbReference>
<dbReference type="EMBL" id="PVBR01000028">
    <property type="protein sequence ID" value="PRD40908.1"/>
    <property type="molecule type" value="Genomic_DNA"/>
</dbReference>
<dbReference type="GO" id="GO:0046677">
    <property type="term" value="P:response to antibiotic"/>
    <property type="evidence" value="ECO:0007669"/>
    <property type="project" value="UniProtKB-UniRule"/>
</dbReference>
<evidence type="ECO:0000313" key="9">
    <source>
        <dbReference type="EMBL" id="PRD40908.1"/>
    </source>
</evidence>
<keyword evidence="10" id="KW-1185">Reference proteome</keyword>
<comment type="caution">
    <text evidence="9">The sequence shown here is derived from an EMBL/GenBank/DDBJ whole genome shotgun (WGS) entry which is preliminary data.</text>
</comment>
<keyword evidence="7" id="KW-0732">Signal</keyword>
<evidence type="ECO:0000256" key="6">
    <source>
        <dbReference type="RuleBase" id="RU361140"/>
    </source>
</evidence>
<dbReference type="EC" id="3.5.2.6" evidence="3 6"/>
<dbReference type="Pfam" id="PF13354">
    <property type="entry name" value="Beta-lactamase2"/>
    <property type="match status" value="1"/>
</dbReference>
<evidence type="ECO:0000256" key="3">
    <source>
        <dbReference type="ARBA" id="ARBA00012865"/>
    </source>
</evidence>
<sequence>MTISISRRQALAGSLLAIPALASLTVATRAQADQNLGSRLAELEGRHGGRIGVAVLNLATGERIGHRSDERFLMCSTFKALAAAFILARVDRGEEQLGRRIVYSKKDLVTWSPITENHVGGAGLSVAELCQATVTLSDNTAANLLLASFGGPAALTTFLRSIGDEITRLDRTEPELNQHDKPGDLRDTTTPAAMLGTLRKLVFGDVLSRPSRAQLAAWMIMNKTGDAKLRAGFPGNWTVGDKTGGNGDKFGNSNDIAIAWSPDRGAVIVAAYCEIPSVSEEERGAVLAEVGRIAAQV</sequence>
<evidence type="ECO:0000259" key="8">
    <source>
        <dbReference type="Pfam" id="PF13354"/>
    </source>
</evidence>
<dbReference type="AlphaFoldDB" id="A0A2S9IK71"/>
<evidence type="ECO:0000256" key="4">
    <source>
        <dbReference type="ARBA" id="ARBA00022801"/>
    </source>
</evidence>
<dbReference type="InterPro" id="IPR006311">
    <property type="entry name" value="TAT_signal"/>
</dbReference>
<dbReference type="InterPro" id="IPR012338">
    <property type="entry name" value="Beta-lactam/transpept-like"/>
</dbReference>
<dbReference type="InterPro" id="IPR023650">
    <property type="entry name" value="Beta-lactam_class-A_AS"/>
</dbReference>
<dbReference type="SUPFAM" id="SSF56601">
    <property type="entry name" value="beta-lactamase/transpeptidase-like"/>
    <property type="match status" value="1"/>
</dbReference>
<dbReference type="PANTHER" id="PTHR35333">
    <property type="entry name" value="BETA-LACTAMASE"/>
    <property type="match status" value="1"/>
</dbReference>
<dbReference type="PANTHER" id="PTHR35333:SF3">
    <property type="entry name" value="BETA-LACTAMASE-TYPE TRANSPEPTIDASE FOLD CONTAINING PROTEIN"/>
    <property type="match status" value="1"/>
</dbReference>
<keyword evidence="4 6" id="KW-0378">Hydrolase</keyword>
<dbReference type="PROSITE" id="PS51318">
    <property type="entry name" value="TAT"/>
    <property type="match status" value="1"/>
</dbReference>
<organism evidence="9 10">
    <name type="scientific">Phyllobacterium phragmitis</name>
    <dbReference type="NCBI Taxonomy" id="2670329"/>
    <lineage>
        <taxon>Bacteria</taxon>
        <taxon>Pseudomonadati</taxon>
        <taxon>Pseudomonadota</taxon>
        <taxon>Alphaproteobacteria</taxon>
        <taxon>Hyphomicrobiales</taxon>
        <taxon>Phyllobacteriaceae</taxon>
        <taxon>Phyllobacterium</taxon>
    </lineage>
</organism>
<dbReference type="InterPro" id="IPR000871">
    <property type="entry name" value="Beta-lactam_class-A"/>
</dbReference>
<evidence type="ECO:0000256" key="7">
    <source>
        <dbReference type="SAM" id="SignalP"/>
    </source>
</evidence>
<evidence type="ECO:0000256" key="1">
    <source>
        <dbReference type="ARBA" id="ARBA00001526"/>
    </source>
</evidence>
<evidence type="ECO:0000256" key="5">
    <source>
        <dbReference type="ARBA" id="ARBA00023251"/>
    </source>
</evidence>
<feature type="chain" id="PRO_5015771943" description="Beta-lactamase" evidence="7">
    <location>
        <begin position="23"/>
        <end position="297"/>
    </location>
</feature>
<evidence type="ECO:0000313" key="10">
    <source>
        <dbReference type="Proteomes" id="UP000239434"/>
    </source>
</evidence>
<dbReference type="PROSITE" id="PS00146">
    <property type="entry name" value="BETA_LACTAMASE_A"/>
    <property type="match status" value="1"/>
</dbReference>
<dbReference type="Gene3D" id="3.40.710.10">
    <property type="entry name" value="DD-peptidase/beta-lactamase superfamily"/>
    <property type="match status" value="1"/>
</dbReference>
<name>A0A2S9IK71_9HYPH</name>
<dbReference type="Proteomes" id="UP000239434">
    <property type="component" value="Unassembled WGS sequence"/>
</dbReference>
<dbReference type="PRINTS" id="PR00118">
    <property type="entry name" value="BLACTAMASEA"/>
</dbReference>
<dbReference type="NCBIfam" id="NF040472">
    <property type="entry name" value="blaPAD"/>
    <property type="match status" value="1"/>
</dbReference>
<comment type="catalytic activity">
    <reaction evidence="1 6">
        <text>a beta-lactam + H2O = a substituted beta-amino acid</text>
        <dbReference type="Rhea" id="RHEA:20401"/>
        <dbReference type="ChEBI" id="CHEBI:15377"/>
        <dbReference type="ChEBI" id="CHEBI:35627"/>
        <dbReference type="ChEBI" id="CHEBI:140347"/>
        <dbReference type="EC" id="3.5.2.6"/>
    </reaction>
</comment>
<evidence type="ECO:0000256" key="2">
    <source>
        <dbReference type="ARBA" id="ARBA00009009"/>
    </source>
</evidence>
<gene>
    <name evidence="9" type="ORF">C5748_24475</name>
</gene>
<proteinExistence type="inferred from homology"/>
<reference evidence="9 10" key="1">
    <citation type="submission" date="2018-02" db="EMBL/GenBank/DDBJ databases">
        <title>The draft genome of Phyllobacterium sp. 1N-3.</title>
        <authorList>
            <person name="Liu L."/>
            <person name="Li L."/>
            <person name="Zhang X."/>
            <person name="Wang T."/>
            <person name="Liang L."/>
        </authorList>
    </citation>
    <scope>NUCLEOTIDE SEQUENCE [LARGE SCALE GENOMIC DNA]</scope>
    <source>
        <strain evidence="9 10">1N-3</strain>
    </source>
</reference>
<dbReference type="RefSeq" id="WP_105745243.1">
    <property type="nucleotide sequence ID" value="NZ_PVBR01000028.1"/>
</dbReference>
<feature type="signal peptide" evidence="7">
    <location>
        <begin position="1"/>
        <end position="22"/>
    </location>
</feature>
<comment type="similarity">
    <text evidence="2 6">Belongs to the class-A beta-lactamase family.</text>
</comment>
<feature type="domain" description="Beta-lactamase class A catalytic" evidence="8">
    <location>
        <begin position="52"/>
        <end position="272"/>
    </location>
</feature>
<keyword evidence="5 6" id="KW-0046">Antibiotic resistance</keyword>
<accession>A0A2S9IK71</accession>
<dbReference type="GO" id="GO:0008800">
    <property type="term" value="F:beta-lactamase activity"/>
    <property type="evidence" value="ECO:0007669"/>
    <property type="project" value="UniProtKB-UniRule"/>
</dbReference>
<dbReference type="NCBIfam" id="NF033103">
    <property type="entry name" value="bla_class_A"/>
    <property type="match status" value="1"/>
</dbReference>